<evidence type="ECO:0000259" key="2">
    <source>
        <dbReference type="PROSITE" id="PS50801"/>
    </source>
</evidence>
<dbReference type="CDD" id="cd16936">
    <property type="entry name" value="HATPase_RsbW-like"/>
    <property type="match status" value="1"/>
</dbReference>
<dbReference type="SUPFAM" id="SSF55874">
    <property type="entry name" value="ATPase domain of HSP90 chaperone/DNA topoisomerase II/histidine kinase"/>
    <property type="match status" value="1"/>
</dbReference>
<keyword evidence="4" id="KW-1185">Reference proteome</keyword>
<feature type="domain" description="STAS" evidence="2">
    <location>
        <begin position="27"/>
        <end position="128"/>
    </location>
</feature>
<keyword evidence="1" id="KW-0418">Kinase</keyword>
<accession>A0ABP4W5U3</accession>
<organism evidence="3 4">
    <name type="scientific">Luedemannella helvata</name>
    <dbReference type="NCBI Taxonomy" id="349315"/>
    <lineage>
        <taxon>Bacteria</taxon>
        <taxon>Bacillati</taxon>
        <taxon>Actinomycetota</taxon>
        <taxon>Actinomycetes</taxon>
        <taxon>Micromonosporales</taxon>
        <taxon>Micromonosporaceae</taxon>
        <taxon>Luedemannella</taxon>
    </lineage>
</organism>
<gene>
    <name evidence="3" type="ORF">GCM10009681_18290</name>
</gene>
<comment type="caution">
    <text evidence="3">The sequence shown here is derived from an EMBL/GenBank/DDBJ whole genome shotgun (WGS) entry which is preliminary data.</text>
</comment>
<keyword evidence="1" id="KW-0808">Transferase</keyword>
<dbReference type="Pfam" id="PF01740">
    <property type="entry name" value="STAS"/>
    <property type="match status" value="1"/>
</dbReference>
<dbReference type="PANTHER" id="PTHR35526">
    <property type="entry name" value="ANTI-SIGMA-F FACTOR RSBW-RELATED"/>
    <property type="match status" value="1"/>
</dbReference>
<proteinExistence type="predicted"/>
<dbReference type="InterPro" id="IPR002645">
    <property type="entry name" value="STAS_dom"/>
</dbReference>
<keyword evidence="1" id="KW-0723">Serine/threonine-protein kinase</keyword>
<dbReference type="Pfam" id="PF13581">
    <property type="entry name" value="HATPase_c_2"/>
    <property type="match status" value="1"/>
</dbReference>
<dbReference type="InterPro" id="IPR036513">
    <property type="entry name" value="STAS_dom_sf"/>
</dbReference>
<reference evidence="4" key="1">
    <citation type="journal article" date="2019" name="Int. J. Syst. Evol. Microbiol.">
        <title>The Global Catalogue of Microorganisms (GCM) 10K type strain sequencing project: providing services to taxonomists for standard genome sequencing and annotation.</title>
        <authorList>
            <consortium name="The Broad Institute Genomics Platform"/>
            <consortium name="The Broad Institute Genome Sequencing Center for Infectious Disease"/>
            <person name="Wu L."/>
            <person name="Ma J."/>
        </authorList>
    </citation>
    <scope>NUCLEOTIDE SEQUENCE [LARGE SCALE GENOMIC DNA]</scope>
    <source>
        <strain evidence="4">JCM 13249</strain>
    </source>
</reference>
<evidence type="ECO:0000256" key="1">
    <source>
        <dbReference type="ARBA" id="ARBA00022527"/>
    </source>
</evidence>
<dbReference type="InterPro" id="IPR003594">
    <property type="entry name" value="HATPase_dom"/>
</dbReference>
<dbReference type="Gene3D" id="3.30.750.24">
    <property type="entry name" value="STAS domain"/>
    <property type="match status" value="1"/>
</dbReference>
<name>A0ABP4W5U3_9ACTN</name>
<dbReference type="PROSITE" id="PS50801">
    <property type="entry name" value="STAS"/>
    <property type="match status" value="1"/>
</dbReference>
<dbReference type="CDD" id="cd07043">
    <property type="entry name" value="STAS_anti-anti-sigma_factors"/>
    <property type="match status" value="1"/>
</dbReference>
<dbReference type="Proteomes" id="UP001500655">
    <property type="component" value="Unassembled WGS sequence"/>
</dbReference>
<protein>
    <recommendedName>
        <fullName evidence="2">STAS domain-containing protein</fullName>
    </recommendedName>
</protein>
<evidence type="ECO:0000313" key="4">
    <source>
        <dbReference type="Proteomes" id="UP001500655"/>
    </source>
</evidence>
<dbReference type="InterPro" id="IPR050267">
    <property type="entry name" value="Anti-sigma-factor_SerPK"/>
</dbReference>
<dbReference type="SUPFAM" id="SSF52091">
    <property type="entry name" value="SpoIIaa-like"/>
    <property type="match status" value="1"/>
</dbReference>
<dbReference type="Gene3D" id="3.30.565.10">
    <property type="entry name" value="Histidine kinase-like ATPase, C-terminal domain"/>
    <property type="match status" value="1"/>
</dbReference>
<evidence type="ECO:0000313" key="3">
    <source>
        <dbReference type="EMBL" id="GAA1747437.1"/>
    </source>
</evidence>
<dbReference type="EMBL" id="BAAALS010000007">
    <property type="protein sequence ID" value="GAA1747437.1"/>
    <property type="molecule type" value="Genomic_DNA"/>
</dbReference>
<sequence length="264" mass="28452">MHWLCPRRDVVAVSGQLTCEVDGSSGDIVAIRPEGLLDLTGTATLRTLLYKALAEVPHGIVIDLARVRLVDDMCLTLFPAVAKRAATEPGVSLVLCGADPMMRGRMAALGVDRGVTISADFSDAVRIVRSRQAFGARFAESFAARGESVPRARQFAGWACGRWQVPEAVTQRIEVIVTELASNAVRHAGTPYQLVLRRFESFIHVAVLDEDDQLAKLVGPATPFSPGGRGLMIVEGFSSSWGSYATTRGKSTWAIVRYRPVAAA</sequence>
<dbReference type="PANTHER" id="PTHR35526:SF3">
    <property type="entry name" value="ANTI-SIGMA-F FACTOR RSBW"/>
    <property type="match status" value="1"/>
</dbReference>
<dbReference type="InterPro" id="IPR036890">
    <property type="entry name" value="HATPase_C_sf"/>
</dbReference>